<evidence type="ECO:0000313" key="1">
    <source>
        <dbReference type="EnsemblMetazoa" id="CJA01274.1"/>
    </source>
</evidence>
<evidence type="ECO:0000313" key="2">
    <source>
        <dbReference type="Proteomes" id="UP000005237"/>
    </source>
</evidence>
<dbReference type="OMA" id="IFDMLYV"/>
<reference evidence="1" key="2">
    <citation type="submission" date="2022-06" db="UniProtKB">
        <authorList>
            <consortium name="EnsemblMetazoa"/>
        </authorList>
    </citation>
    <scope>IDENTIFICATION</scope>
    <source>
        <strain evidence="1">DF5081</strain>
    </source>
</reference>
<dbReference type="EnsemblMetazoa" id="CJA01274.1">
    <property type="protein sequence ID" value="CJA01274.1"/>
    <property type="gene ID" value="WBGene00120478"/>
</dbReference>
<dbReference type="InterPro" id="IPR006553">
    <property type="entry name" value="Leu-rich_rpt_Cys-con_subtyp"/>
</dbReference>
<name>A0A8R1DGG5_CAEJA</name>
<protein>
    <submittedName>
        <fullName evidence="1">ATP synthase subunit s, mitochondrial</fullName>
    </submittedName>
</protein>
<dbReference type="Proteomes" id="UP000005237">
    <property type="component" value="Unassembled WGS sequence"/>
</dbReference>
<dbReference type="InterPro" id="IPR032675">
    <property type="entry name" value="LRR_dom_sf"/>
</dbReference>
<proteinExistence type="predicted"/>
<accession>A0A8R1DGG5</accession>
<dbReference type="AlphaFoldDB" id="A0A8R1DGG5"/>
<reference evidence="2" key="1">
    <citation type="submission" date="2010-08" db="EMBL/GenBank/DDBJ databases">
        <authorList>
            <consortium name="Caenorhabditis japonica Sequencing Consortium"/>
            <person name="Wilson R.K."/>
        </authorList>
    </citation>
    <scope>NUCLEOTIDE SEQUENCE [LARGE SCALE GENOMIC DNA]</scope>
    <source>
        <strain evidence="2">DF5081</strain>
    </source>
</reference>
<dbReference type="SUPFAM" id="SSF52047">
    <property type="entry name" value="RNI-like"/>
    <property type="match status" value="1"/>
</dbReference>
<dbReference type="SMART" id="SM00367">
    <property type="entry name" value="LRR_CC"/>
    <property type="match status" value="2"/>
</dbReference>
<sequence length="201" mass="23102">MSGLRRLQEKMVLALGQHNIPGLRWIIEGFNYYDTQRVKEVGADRAAAEWIVKCGGQIKFAQIDESFDDFNALVKRTAQLDPRRREDNVTLETIRCVDASVTGFGCRHFENLRGIRHVHFIGCKNFHDFGLEYMGQHVGDCLKTLHLESCPRITEFGLEHLNKFSALETLILRQLKSVHGKEKVEQKLRKALPKTDIQINL</sequence>
<keyword evidence="2" id="KW-1185">Reference proteome</keyword>
<dbReference type="Gene3D" id="3.80.10.10">
    <property type="entry name" value="Ribonuclease Inhibitor"/>
    <property type="match status" value="1"/>
</dbReference>
<organism evidence="1 2">
    <name type="scientific">Caenorhabditis japonica</name>
    <dbReference type="NCBI Taxonomy" id="281687"/>
    <lineage>
        <taxon>Eukaryota</taxon>
        <taxon>Metazoa</taxon>
        <taxon>Ecdysozoa</taxon>
        <taxon>Nematoda</taxon>
        <taxon>Chromadorea</taxon>
        <taxon>Rhabditida</taxon>
        <taxon>Rhabditina</taxon>
        <taxon>Rhabditomorpha</taxon>
        <taxon>Rhabditoidea</taxon>
        <taxon>Rhabditidae</taxon>
        <taxon>Peloderinae</taxon>
        <taxon>Caenorhabditis</taxon>
    </lineage>
</organism>